<dbReference type="GO" id="GO:0003677">
    <property type="term" value="F:DNA binding"/>
    <property type="evidence" value="ECO:0007669"/>
    <property type="project" value="InterPro"/>
</dbReference>
<dbReference type="RefSeq" id="WP_088582198.1">
    <property type="nucleotide sequence ID" value="NZ_CP022048.2"/>
</dbReference>
<evidence type="ECO:0000256" key="2">
    <source>
        <dbReference type="SAM" id="MobiDB-lite"/>
    </source>
</evidence>
<evidence type="ECO:0000256" key="1">
    <source>
        <dbReference type="ARBA" id="ARBA00023172"/>
    </source>
</evidence>
<evidence type="ECO:0000313" key="3">
    <source>
        <dbReference type="EMBL" id="ASE38386.1"/>
    </source>
</evidence>
<organism evidence="3 4">
    <name type="scientific">Brevundimonas vesicularis</name>
    <name type="common">Pseudomonas vesicularis</name>
    <dbReference type="NCBI Taxonomy" id="41276"/>
    <lineage>
        <taxon>Bacteria</taxon>
        <taxon>Pseudomonadati</taxon>
        <taxon>Pseudomonadota</taxon>
        <taxon>Alphaproteobacteria</taxon>
        <taxon>Caulobacterales</taxon>
        <taxon>Caulobacteraceae</taxon>
        <taxon>Brevundimonas</taxon>
    </lineage>
</organism>
<dbReference type="InterPro" id="IPR013762">
    <property type="entry name" value="Integrase-like_cat_sf"/>
</dbReference>
<dbReference type="Gene3D" id="1.10.443.10">
    <property type="entry name" value="Intergrase catalytic core"/>
    <property type="match status" value="1"/>
</dbReference>
<name>A0A1Z3U533_BREVE</name>
<gene>
    <name evidence="3" type="ORF">CEP68_02080</name>
</gene>
<reference evidence="4" key="1">
    <citation type="submission" date="2017-06" db="EMBL/GenBank/DDBJ databases">
        <title>FDA dAtabase for Regulatory Grade micrObial Sequences (FDA-ARGOS): Supporting development and validation of Infectious Disease Dx tests.</title>
        <authorList>
            <person name="Minogue T."/>
            <person name="Wolcott M."/>
            <person name="Wasieloski L."/>
            <person name="Aguilar W."/>
            <person name="Moore D."/>
            <person name="Tallon L."/>
            <person name="Sadzewicz L."/>
            <person name="Sengamalay N."/>
            <person name="Ott S."/>
            <person name="Godinez A."/>
            <person name="Nagaraj S."/>
            <person name="Nadendla S."/>
            <person name="Geyer C."/>
            <person name="Sichtig H."/>
        </authorList>
    </citation>
    <scope>NUCLEOTIDE SEQUENCE [LARGE SCALE GENOMIC DNA]</scope>
    <source>
        <strain evidence="4">FDAARGOS_289</strain>
    </source>
</reference>
<feature type="compositionally biased region" description="Basic residues" evidence="2">
    <location>
        <begin position="1"/>
        <end position="14"/>
    </location>
</feature>
<feature type="region of interest" description="Disordered" evidence="2">
    <location>
        <begin position="1"/>
        <end position="44"/>
    </location>
</feature>
<dbReference type="InterPro" id="IPR011010">
    <property type="entry name" value="DNA_brk_join_enz"/>
</dbReference>
<sequence length="474" mass="51685">MAKKPAKPARRQRPHGVLPAGFTWRDGRPRWIPSPTRRDQGWKPTDLATHERGAKVWMTQGSAIDRCKAINAAVAAWTLRGELVPADMAAFAPAGSLDASRPSPSQQKSRRAIGALADAWLASDKFTLPRGKGGLADSTKTDYRSKLNRLFVALVEDENSLAKIDALRALDIDTLAAPEDEGEDFPLEQAYHWLIQNVGHAQAYGVMSVASAWLGWCWRKKRIKAMATNPVELIDRTPPEGRIRIASPDEARALVAAADEIGKPSIGDAVLLALDLGWSLADLLRLDWRRVGTQANPETGEPHLVVKRVARQKTGVASSDIPLMALGLAAVARIRARFADAKVTPTHLIVREPSPRNRSGVWTNKAFNDAWNEVKTKAAEAAPSLLGIEGKGDDAVEPFDFMDLRDTFITLAREVPLSVEETTQRSLHKSNARVHAVWQKHYGTATALMGAAGARKMDAHLAATGWRAVLPSVV</sequence>
<keyword evidence="1" id="KW-0233">DNA recombination</keyword>
<dbReference type="GeneID" id="34014247"/>
<dbReference type="Proteomes" id="UP000197050">
    <property type="component" value="Chromosome"/>
</dbReference>
<dbReference type="SUPFAM" id="SSF56349">
    <property type="entry name" value="DNA breaking-rejoining enzymes"/>
    <property type="match status" value="1"/>
</dbReference>
<dbReference type="KEGG" id="bvc:CEP68_02080"/>
<dbReference type="GO" id="GO:0006310">
    <property type="term" value="P:DNA recombination"/>
    <property type="evidence" value="ECO:0007669"/>
    <property type="project" value="UniProtKB-KW"/>
</dbReference>
<accession>A0A1Z3U533</accession>
<dbReference type="GO" id="GO:0015074">
    <property type="term" value="P:DNA integration"/>
    <property type="evidence" value="ECO:0007669"/>
    <property type="project" value="InterPro"/>
</dbReference>
<protein>
    <recommendedName>
        <fullName evidence="5">Tyr recombinase domain-containing protein</fullName>
    </recommendedName>
</protein>
<dbReference type="AlphaFoldDB" id="A0A1Z3U533"/>
<dbReference type="EMBL" id="CP022048">
    <property type="protein sequence ID" value="ASE38386.1"/>
    <property type="molecule type" value="Genomic_DNA"/>
</dbReference>
<evidence type="ECO:0000313" key="4">
    <source>
        <dbReference type="Proteomes" id="UP000197050"/>
    </source>
</evidence>
<evidence type="ECO:0008006" key="5">
    <source>
        <dbReference type="Google" id="ProtNLM"/>
    </source>
</evidence>
<proteinExistence type="predicted"/>